<feature type="region of interest" description="Disordered" evidence="1">
    <location>
        <begin position="67"/>
        <end position="111"/>
    </location>
</feature>
<dbReference type="AlphaFoldDB" id="A0A8X6USB6"/>
<evidence type="ECO:0000313" key="3">
    <source>
        <dbReference type="Proteomes" id="UP000887013"/>
    </source>
</evidence>
<name>A0A8X6USB6_NEPPI</name>
<dbReference type="EMBL" id="BMAW01132837">
    <property type="protein sequence ID" value="GFU45242.1"/>
    <property type="molecule type" value="Genomic_DNA"/>
</dbReference>
<reference evidence="2" key="1">
    <citation type="submission" date="2020-08" db="EMBL/GenBank/DDBJ databases">
        <title>Multicomponent nature underlies the extraordinary mechanical properties of spider dragline silk.</title>
        <authorList>
            <person name="Kono N."/>
            <person name="Nakamura H."/>
            <person name="Mori M."/>
            <person name="Yoshida Y."/>
            <person name="Ohtoshi R."/>
            <person name="Malay A.D."/>
            <person name="Moran D.A.P."/>
            <person name="Tomita M."/>
            <person name="Numata K."/>
            <person name="Arakawa K."/>
        </authorList>
    </citation>
    <scope>NUCLEOTIDE SEQUENCE</scope>
</reference>
<organism evidence="2 3">
    <name type="scientific">Nephila pilipes</name>
    <name type="common">Giant wood spider</name>
    <name type="synonym">Nephila maculata</name>
    <dbReference type="NCBI Taxonomy" id="299642"/>
    <lineage>
        <taxon>Eukaryota</taxon>
        <taxon>Metazoa</taxon>
        <taxon>Ecdysozoa</taxon>
        <taxon>Arthropoda</taxon>
        <taxon>Chelicerata</taxon>
        <taxon>Arachnida</taxon>
        <taxon>Araneae</taxon>
        <taxon>Araneomorphae</taxon>
        <taxon>Entelegynae</taxon>
        <taxon>Araneoidea</taxon>
        <taxon>Nephilidae</taxon>
        <taxon>Nephila</taxon>
    </lineage>
</organism>
<proteinExistence type="predicted"/>
<comment type="caution">
    <text evidence="2">The sequence shown here is derived from an EMBL/GenBank/DDBJ whole genome shotgun (WGS) entry which is preliminary data.</text>
</comment>
<evidence type="ECO:0000313" key="2">
    <source>
        <dbReference type="EMBL" id="GFU45242.1"/>
    </source>
</evidence>
<keyword evidence="3" id="KW-1185">Reference proteome</keyword>
<feature type="compositionally biased region" description="Gly residues" evidence="1">
    <location>
        <begin position="67"/>
        <end position="78"/>
    </location>
</feature>
<accession>A0A8X6USB6</accession>
<dbReference type="Proteomes" id="UP000887013">
    <property type="component" value="Unassembled WGS sequence"/>
</dbReference>
<sequence length="156" mass="16408">MEITTITSSQQHRKQAVLRGSSEGWFRVEASWSRGWCWRNRQLEDMEVELPGSSSWSKWFRRPMGGGAGLGGGAGGEQGAATTTAAAGTVNSGELWRRNTGWRRSASAGAGAEQTLEGYGGTASAGGAAAAGTGVLEAQEKAGLEWRSSASLWSRN</sequence>
<gene>
    <name evidence="2" type="ORF">NPIL_472981</name>
</gene>
<feature type="compositionally biased region" description="Low complexity" evidence="1">
    <location>
        <begin position="79"/>
        <end position="89"/>
    </location>
</feature>
<protein>
    <submittedName>
        <fullName evidence="2">Uncharacterized protein</fullName>
    </submittedName>
</protein>
<evidence type="ECO:0000256" key="1">
    <source>
        <dbReference type="SAM" id="MobiDB-lite"/>
    </source>
</evidence>